<gene>
    <name evidence="2" type="ORF">Tci_329107</name>
</gene>
<dbReference type="AlphaFoldDB" id="A0A699H7T1"/>
<feature type="region of interest" description="Disordered" evidence="1">
    <location>
        <begin position="541"/>
        <end position="570"/>
    </location>
</feature>
<accession>A0A699H7T1</accession>
<dbReference type="EMBL" id="BKCJ010116319">
    <property type="protein sequence ID" value="GEX57132.1"/>
    <property type="molecule type" value="Genomic_DNA"/>
</dbReference>
<name>A0A699H7T1_TANCI</name>
<evidence type="ECO:0000313" key="2">
    <source>
        <dbReference type="EMBL" id="GEX57132.1"/>
    </source>
</evidence>
<feature type="compositionally biased region" description="Polar residues" evidence="1">
    <location>
        <begin position="353"/>
        <end position="362"/>
    </location>
</feature>
<proteinExistence type="predicted"/>
<evidence type="ECO:0000256" key="1">
    <source>
        <dbReference type="SAM" id="MobiDB-lite"/>
    </source>
</evidence>
<organism evidence="2">
    <name type="scientific">Tanacetum cinerariifolium</name>
    <name type="common">Dalmatian daisy</name>
    <name type="synonym">Chrysanthemum cinerariifolium</name>
    <dbReference type="NCBI Taxonomy" id="118510"/>
    <lineage>
        <taxon>Eukaryota</taxon>
        <taxon>Viridiplantae</taxon>
        <taxon>Streptophyta</taxon>
        <taxon>Embryophyta</taxon>
        <taxon>Tracheophyta</taxon>
        <taxon>Spermatophyta</taxon>
        <taxon>Magnoliopsida</taxon>
        <taxon>eudicotyledons</taxon>
        <taxon>Gunneridae</taxon>
        <taxon>Pentapetalae</taxon>
        <taxon>asterids</taxon>
        <taxon>campanulids</taxon>
        <taxon>Asterales</taxon>
        <taxon>Asteraceae</taxon>
        <taxon>Asteroideae</taxon>
        <taxon>Anthemideae</taxon>
        <taxon>Anthemidinae</taxon>
        <taxon>Tanacetum</taxon>
    </lineage>
</organism>
<comment type="caution">
    <text evidence="2">The sequence shown here is derived from an EMBL/GenBank/DDBJ whole genome shotgun (WGS) entry which is preliminary data.</text>
</comment>
<feature type="region of interest" description="Disordered" evidence="1">
    <location>
        <begin position="336"/>
        <end position="363"/>
    </location>
</feature>
<protein>
    <submittedName>
        <fullName evidence="2">Uncharacterized protein</fullName>
    </submittedName>
</protein>
<sequence length="570" mass="63183">MALTGEERVSVGIESAKMVNGSMKKVHTLLEMEDSDDRKSFLDYMRIDPNYVEEQKNNLISKHRNLVLKLNTCKEHILVLKQAKIDLLTMQHANTKILQENENLRNELKELTSITKVWLKSFNKVNQCISEQIPTQKKRILGIDQLTKDTSSSRPKDPVFVKSSADNLEVSITGCNKSKLSKAEDFTLSNHDTGKMNLQSVAPLSSTGEADWKREALQAKKVKSFKASKTKSSSALRSKTPTKRKPFTISLNMYKEYLAEFWYSANALENSKVSFSIPTSGIYGEVGALFLTIRYGEEVSAKGTLRKRILPPRWRGPVRNWWPNILGVTNEGRANPQLGIDSTAKVDPRLSAPNDSIPQQQGMDKGTKNTLLDHISAGTDPYVLTDQTKSVSEGLKTVLTQPITGKEASFIPRQVEEEASSTIKLEDLAKLVSNVQPSFKDLESPEGDLVIVDDSDEDKEDGVHTTRNAKTEDTLVPKSLSPRPSQIQELTNQELSAEFLSVPSQVKMVPAKLKTLDALLSLLNKVTNALNRFAQAIASKNTRDTSVSLAGQPSTQPAEGEKNTNQATIS</sequence>
<reference evidence="2" key="1">
    <citation type="journal article" date="2019" name="Sci. Rep.">
        <title>Draft genome of Tanacetum cinerariifolium, the natural source of mosquito coil.</title>
        <authorList>
            <person name="Yamashiro T."/>
            <person name="Shiraishi A."/>
            <person name="Satake H."/>
            <person name="Nakayama K."/>
        </authorList>
    </citation>
    <scope>NUCLEOTIDE SEQUENCE</scope>
</reference>